<dbReference type="InParanoid" id="A0CKA7"/>
<evidence type="ECO:0000256" key="1">
    <source>
        <dbReference type="ARBA" id="ARBA00022737"/>
    </source>
</evidence>
<dbReference type="PANTHER" id="PTHR43215:SF14">
    <property type="entry name" value="RADIAL SPOKE HEAD 1 HOMOLOG"/>
    <property type="match status" value="1"/>
</dbReference>
<reference evidence="2 3" key="1">
    <citation type="journal article" date="2006" name="Nature">
        <title>Global trends of whole-genome duplications revealed by the ciliate Paramecium tetraurelia.</title>
        <authorList>
            <consortium name="Genoscope"/>
            <person name="Aury J.-M."/>
            <person name="Jaillon O."/>
            <person name="Duret L."/>
            <person name="Noel B."/>
            <person name="Jubin C."/>
            <person name="Porcel B.M."/>
            <person name="Segurens B."/>
            <person name="Daubin V."/>
            <person name="Anthouard V."/>
            <person name="Aiach N."/>
            <person name="Arnaiz O."/>
            <person name="Billaut A."/>
            <person name="Beisson J."/>
            <person name="Blanc I."/>
            <person name="Bouhouche K."/>
            <person name="Camara F."/>
            <person name="Duharcourt S."/>
            <person name="Guigo R."/>
            <person name="Gogendeau D."/>
            <person name="Katinka M."/>
            <person name="Keller A.-M."/>
            <person name="Kissmehl R."/>
            <person name="Klotz C."/>
            <person name="Koll F."/>
            <person name="Le Moue A."/>
            <person name="Lepere C."/>
            <person name="Malinsky S."/>
            <person name="Nowacki M."/>
            <person name="Nowak J.K."/>
            <person name="Plattner H."/>
            <person name="Poulain J."/>
            <person name="Ruiz F."/>
            <person name="Serrano V."/>
            <person name="Zagulski M."/>
            <person name="Dessen P."/>
            <person name="Betermier M."/>
            <person name="Weissenbach J."/>
            <person name="Scarpelli C."/>
            <person name="Schachter V."/>
            <person name="Sperling L."/>
            <person name="Meyer E."/>
            <person name="Cohen J."/>
            <person name="Wincker P."/>
        </authorList>
    </citation>
    <scope>NUCLEOTIDE SEQUENCE [LARGE SCALE GENOMIC DNA]</scope>
    <source>
        <strain evidence="2 3">Stock d4-2</strain>
    </source>
</reference>
<proteinExistence type="predicted"/>
<dbReference type="AlphaFoldDB" id="A0CKA7"/>
<dbReference type="RefSeq" id="XP_001438621.1">
    <property type="nucleotide sequence ID" value="XM_001438584.1"/>
</dbReference>
<dbReference type="EMBL" id="CT868096">
    <property type="protein sequence ID" value="CAK71224.1"/>
    <property type="molecule type" value="Genomic_DNA"/>
</dbReference>
<dbReference type="Proteomes" id="UP000000600">
    <property type="component" value="Unassembled WGS sequence"/>
</dbReference>
<dbReference type="Gene3D" id="2.20.110.10">
    <property type="entry name" value="Histone H3 K4-specific methyltransferase SET7/9 N-terminal domain"/>
    <property type="match status" value="1"/>
</dbReference>
<dbReference type="KEGG" id="ptm:GSPATT00000937001"/>
<name>A0CKA7_PARTE</name>
<dbReference type="SMART" id="SM00698">
    <property type="entry name" value="MORN"/>
    <property type="match status" value="3"/>
</dbReference>
<evidence type="ECO:0008006" key="4">
    <source>
        <dbReference type="Google" id="ProtNLM"/>
    </source>
</evidence>
<dbReference type="OrthoDB" id="270720at2759"/>
<dbReference type="GeneID" id="5024406"/>
<dbReference type="PANTHER" id="PTHR43215">
    <property type="entry name" value="RADIAL SPOKE HEAD 1 HOMOLOG"/>
    <property type="match status" value="1"/>
</dbReference>
<dbReference type="InterPro" id="IPR003409">
    <property type="entry name" value="MORN"/>
</dbReference>
<dbReference type="STRING" id="5888.A0CKA7"/>
<sequence>MGSHCSNCSQCQKDRLDQINEVTITKKSESNKAVIVSQKVEYQCAEKQAQKQILQTKMAIMIQKQWKGYKVRKAYLQTKLLFNKSQNDQVTTDKKSKRGKQKYFTKEEYELTIKSESLQREYRSKYKFISGSTYEGEWLGDKRDEQGIQIWEDGAKYIGQWKNNQAFGQGTFYHVDGDVYEGEWQNDKANGF</sequence>
<dbReference type="Pfam" id="PF02493">
    <property type="entry name" value="MORN"/>
    <property type="match status" value="3"/>
</dbReference>
<evidence type="ECO:0000313" key="2">
    <source>
        <dbReference type="EMBL" id="CAK71224.1"/>
    </source>
</evidence>
<keyword evidence="1" id="KW-0677">Repeat</keyword>
<dbReference type="PROSITE" id="PS50096">
    <property type="entry name" value="IQ"/>
    <property type="match status" value="1"/>
</dbReference>
<dbReference type="SUPFAM" id="SSF82185">
    <property type="entry name" value="Histone H3 K4-specific methyltransferase SET7/9 N-terminal domain"/>
    <property type="match status" value="1"/>
</dbReference>
<keyword evidence="3" id="KW-1185">Reference proteome</keyword>
<dbReference type="HOGENOM" id="CLU_1417653_0_0_1"/>
<protein>
    <recommendedName>
        <fullName evidence="4">MORN repeat protein</fullName>
    </recommendedName>
</protein>
<dbReference type="InterPro" id="IPR000048">
    <property type="entry name" value="IQ_motif_EF-hand-BS"/>
</dbReference>
<gene>
    <name evidence="2" type="ORF">GSPATT00000937001</name>
</gene>
<dbReference type="Pfam" id="PF00612">
    <property type="entry name" value="IQ"/>
    <property type="match status" value="1"/>
</dbReference>
<dbReference type="SMART" id="SM00015">
    <property type="entry name" value="IQ"/>
    <property type="match status" value="1"/>
</dbReference>
<evidence type="ECO:0000313" key="3">
    <source>
        <dbReference type="Proteomes" id="UP000000600"/>
    </source>
</evidence>
<organism evidence="2 3">
    <name type="scientific">Paramecium tetraurelia</name>
    <dbReference type="NCBI Taxonomy" id="5888"/>
    <lineage>
        <taxon>Eukaryota</taxon>
        <taxon>Sar</taxon>
        <taxon>Alveolata</taxon>
        <taxon>Ciliophora</taxon>
        <taxon>Intramacronucleata</taxon>
        <taxon>Oligohymenophorea</taxon>
        <taxon>Peniculida</taxon>
        <taxon>Parameciidae</taxon>
        <taxon>Paramecium</taxon>
    </lineage>
</organism>
<dbReference type="eggNOG" id="KOG0231">
    <property type="taxonomic scope" value="Eukaryota"/>
</dbReference>
<accession>A0CKA7</accession>